<dbReference type="InterPro" id="IPR010987">
    <property type="entry name" value="Glutathione-S-Trfase_C-like"/>
</dbReference>
<dbReference type="GO" id="GO:0006559">
    <property type="term" value="P:L-phenylalanine catabolic process"/>
    <property type="evidence" value="ECO:0007669"/>
    <property type="project" value="TreeGrafter"/>
</dbReference>
<evidence type="ECO:0000259" key="1">
    <source>
        <dbReference type="PROSITE" id="PS50404"/>
    </source>
</evidence>
<evidence type="ECO:0000313" key="3">
    <source>
        <dbReference type="EMBL" id="PTW62548.1"/>
    </source>
</evidence>
<gene>
    <name evidence="3" type="ORF">C8N35_101593</name>
</gene>
<dbReference type="PROSITE" id="PS50405">
    <property type="entry name" value="GST_CTER"/>
    <property type="match status" value="1"/>
</dbReference>
<dbReference type="Gene3D" id="1.20.1050.10">
    <property type="match status" value="1"/>
</dbReference>
<dbReference type="InterPro" id="IPR040079">
    <property type="entry name" value="Glutathione_S-Trfase"/>
</dbReference>
<dbReference type="InterPro" id="IPR036249">
    <property type="entry name" value="Thioredoxin-like_sf"/>
</dbReference>
<dbReference type="SUPFAM" id="SSF52833">
    <property type="entry name" value="Thioredoxin-like"/>
    <property type="match status" value="1"/>
</dbReference>
<keyword evidence="3" id="KW-0808">Transferase</keyword>
<dbReference type="CDD" id="cd03205">
    <property type="entry name" value="GST_C_6"/>
    <property type="match status" value="1"/>
</dbReference>
<feature type="domain" description="GST C-terminal" evidence="2">
    <location>
        <begin position="84"/>
        <end position="208"/>
    </location>
</feature>
<dbReference type="AlphaFoldDB" id="A0A2T5VFM9"/>
<proteinExistence type="predicted"/>
<dbReference type="Gene3D" id="3.40.30.10">
    <property type="entry name" value="Glutaredoxin"/>
    <property type="match status" value="1"/>
</dbReference>
<dbReference type="CDD" id="cd00570">
    <property type="entry name" value="GST_N_family"/>
    <property type="match status" value="1"/>
</dbReference>
<dbReference type="PROSITE" id="PS50404">
    <property type="entry name" value="GST_NTER"/>
    <property type="match status" value="1"/>
</dbReference>
<keyword evidence="4" id="KW-1185">Reference proteome</keyword>
<dbReference type="SUPFAM" id="SSF47616">
    <property type="entry name" value="GST C-terminal domain-like"/>
    <property type="match status" value="1"/>
</dbReference>
<dbReference type="GO" id="GO:0006749">
    <property type="term" value="P:glutathione metabolic process"/>
    <property type="evidence" value="ECO:0007669"/>
    <property type="project" value="TreeGrafter"/>
</dbReference>
<dbReference type="GO" id="GO:0004364">
    <property type="term" value="F:glutathione transferase activity"/>
    <property type="evidence" value="ECO:0007669"/>
    <property type="project" value="TreeGrafter"/>
</dbReference>
<feature type="domain" description="GST N-terminal" evidence="1">
    <location>
        <begin position="1"/>
        <end position="78"/>
    </location>
</feature>
<evidence type="ECO:0000259" key="2">
    <source>
        <dbReference type="PROSITE" id="PS50405"/>
    </source>
</evidence>
<dbReference type="EMBL" id="QAYG01000001">
    <property type="protein sequence ID" value="PTW62548.1"/>
    <property type="molecule type" value="Genomic_DNA"/>
</dbReference>
<dbReference type="OrthoDB" id="9795329at2"/>
<dbReference type="Pfam" id="PF13417">
    <property type="entry name" value="GST_N_3"/>
    <property type="match status" value="1"/>
</dbReference>
<accession>A0A2T5VFM9</accession>
<dbReference type="InterPro" id="IPR036282">
    <property type="entry name" value="Glutathione-S-Trfase_C_sf"/>
</dbReference>
<organism evidence="3 4">
    <name type="scientific">Breoghania corrubedonensis</name>
    <dbReference type="NCBI Taxonomy" id="665038"/>
    <lineage>
        <taxon>Bacteria</taxon>
        <taxon>Pseudomonadati</taxon>
        <taxon>Pseudomonadota</taxon>
        <taxon>Alphaproteobacteria</taxon>
        <taxon>Hyphomicrobiales</taxon>
        <taxon>Stappiaceae</taxon>
        <taxon>Breoghania</taxon>
    </lineage>
</organism>
<dbReference type="GO" id="GO:0016034">
    <property type="term" value="F:maleylacetoacetate isomerase activity"/>
    <property type="evidence" value="ECO:0007669"/>
    <property type="project" value="TreeGrafter"/>
</dbReference>
<dbReference type="PANTHER" id="PTHR42673">
    <property type="entry name" value="MALEYLACETOACETATE ISOMERASE"/>
    <property type="match status" value="1"/>
</dbReference>
<sequence>MILIGQFDSPFVRRVAIAMRLYGIGFEHRPWSVFADAEKVAAINPMRRVPTLVLDDGEVLIESSAILDYLDETAGRARALIAESGIKRRQALKIAALGTGLADKAVALVYERALHEATSDMWIDRCRAQIADVLTALERDRAARRGPWWFGEQLGHADIAVACALRFVREAHGDLFDADRFPHLAAHSRACEALPDFIEISQAFVPPN</sequence>
<dbReference type="PANTHER" id="PTHR42673:SF21">
    <property type="entry name" value="GLUTATHIONE S-TRANSFERASE YFCF"/>
    <property type="match status" value="1"/>
</dbReference>
<protein>
    <submittedName>
        <fullName evidence="3">Glutathione S-transferase</fullName>
    </submittedName>
</protein>
<evidence type="ECO:0000313" key="4">
    <source>
        <dbReference type="Proteomes" id="UP000244081"/>
    </source>
</evidence>
<dbReference type="Proteomes" id="UP000244081">
    <property type="component" value="Unassembled WGS sequence"/>
</dbReference>
<dbReference type="SFLD" id="SFLDG00358">
    <property type="entry name" value="Main_(cytGST)"/>
    <property type="match status" value="1"/>
</dbReference>
<comment type="caution">
    <text evidence="3">The sequence shown here is derived from an EMBL/GenBank/DDBJ whole genome shotgun (WGS) entry which is preliminary data.</text>
</comment>
<dbReference type="SFLD" id="SFLDS00019">
    <property type="entry name" value="Glutathione_Transferase_(cytos"/>
    <property type="match status" value="1"/>
</dbReference>
<reference evidence="3 4" key="1">
    <citation type="submission" date="2018-04" db="EMBL/GenBank/DDBJ databases">
        <title>Genomic Encyclopedia of Archaeal and Bacterial Type Strains, Phase II (KMG-II): from individual species to whole genera.</title>
        <authorList>
            <person name="Goeker M."/>
        </authorList>
    </citation>
    <scope>NUCLEOTIDE SEQUENCE [LARGE SCALE GENOMIC DNA]</scope>
    <source>
        <strain evidence="3 4">DSM 23382</strain>
    </source>
</reference>
<name>A0A2T5VFM9_9HYPH</name>
<dbReference type="RefSeq" id="WP_107988102.1">
    <property type="nucleotide sequence ID" value="NZ_QAYG01000001.1"/>
</dbReference>
<dbReference type="Pfam" id="PF13410">
    <property type="entry name" value="GST_C_2"/>
    <property type="match status" value="1"/>
</dbReference>
<dbReference type="InterPro" id="IPR004045">
    <property type="entry name" value="Glutathione_S-Trfase_N"/>
</dbReference>